<evidence type="ECO:0000313" key="1">
    <source>
        <dbReference type="EMBL" id="KAL0528318.1"/>
    </source>
</evidence>
<evidence type="ECO:0008006" key="3">
    <source>
        <dbReference type="Google" id="ProtNLM"/>
    </source>
</evidence>
<organism evidence="1 2">
    <name type="scientific">Leishmania shawi</name>
    <dbReference type="NCBI Taxonomy" id="5680"/>
    <lineage>
        <taxon>Eukaryota</taxon>
        <taxon>Discoba</taxon>
        <taxon>Euglenozoa</taxon>
        <taxon>Kinetoplastea</taxon>
        <taxon>Metakinetoplastina</taxon>
        <taxon>Trypanosomatida</taxon>
        <taxon>Trypanosomatidae</taxon>
        <taxon>Leishmaniinae</taxon>
        <taxon>Leishmania</taxon>
        <taxon>Leishmania guyanensis species complex</taxon>
    </lineage>
</organism>
<dbReference type="EMBL" id="JBAMZJ010000016">
    <property type="protein sequence ID" value="KAL0528318.1"/>
    <property type="molecule type" value="Genomic_DNA"/>
</dbReference>
<sequence>MCATDACLRVEVSAYVVVYIIYTYRHPTRPPPTSLFLIPVDIHAQAHEIPPTHPLTLYPRLPKKPEGCAVVFPSSVCENRFSHSLRLTWGPARMRSVPTLLPCSLSRGRPHE</sequence>
<dbReference type="Proteomes" id="UP001500493">
    <property type="component" value="Unassembled WGS sequence"/>
</dbReference>
<evidence type="ECO:0000313" key="2">
    <source>
        <dbReference type="Proteomes" id="UP001500493"/>
    </source>
</evidence>
<comment type="caution">
    <text evidence="1">The sequence shown here is derived from an EMBL/GenBank/DDBJ whole genome shotgun (WGS) entry which is preliminary data.</text>
</comment>
<protein>
    <recommendedName>
        <fullName evidence="3">Secreted protein</fullName>
    </recommendedName>
</protein>
<gene>
    <name evidence="1" type="ORF">Q4I32_002359</name>
</gene>
<reference evidence="1" key="1">
    <citation type="submission" date="2024-02" db="EMBL/GenBank/DDBJ databases">
        <title>FIRST GENOME SEQUENCES OF Leishmania (Viannia) shawi, Leishmania (Viannia) lindenbergi AND Leishmania (Viannia) utingensis.</title>
        <authorList>
            <person name="Resadore F."/>
            <person name="Custodio M.G.F."/>
            <person name="Boite M.C."/>
            <person name="Cupolillo E."/>
            <person name="Ferreira G.E.M."/>
        </authorList>
    </citation>
    <scope>NUCLEOTIDE SEQUENCE</scope>
    <source>
        <strain evidence="1">MHOM/BR/2013/18 LTA MLF</strain>
    </source>
</reference>
<accession>A0AAW3C4G9</accession>
<dbReference type="AlphaFoldDB" id="A0AAW3C4G9"/>
<name>A0AAW3C4G9_9TRYP</name>
<proteinExistence type="predicted"/>